<name>A0A167E9M3_9ASCO</name>
<dbReference type="OrthoDB" id="66881at2759"/>
<dbReference type="PANTHER" id="PTHR23023">
    <property type="entry name" value="DIMETHYLANILINE MONOOXYGENASE"/>
    <property type="match status" value="1"/>
</dbReference>
<dbReference type="GO" id="GO:0004499">
    <property type="term" value="F:N,N-dimethylaniline monooxygenase activity"/>
    <property type="evidence" value="ECO:0007669"/>
    <property type="project" value="InterPro"/>
</dbReference>
<dbReference type="Gene3D" id="3.50.50.60">
    <property type="entry name" value="FAD/NAD(P)-binding domain"/>
    <property type="match status" value="2"/>
</dbReference>
<keyword evidence="3" id="KW-0274">FAD</keyword>
<evidence type="ECO:0000313" key="6">
    <source>
        <dbReference type="Proteomes" id="UP000189580"/>
    </source>
</evidence>
<dbReference type="AlphaFoldDB" id="A0A167E9M3"/>
<reference evidence="5 6" key="1">
    <citation type="submission" date="2016-02" db="EMBL/GenBank/DDBJ databases">
        <title>Complete genome sequence and transcriptome regulation of the pentose utilising yeast Sugiyamaella lignohabitans.</title>
        <authorList>
            <person name="Bellasio M."/>
            <person name="Peymann A."/>
            <person name="Valli M."/>
            <person name="Sipitzky M."/>
            <person name="Graf A."/>
            <person name="Sauer M."/>
            <person name="Marx H."/>
            <person name="Mattanovich D."/>
        </authorList>
    </citation>
    <scope>NUCLEOTIDE SEQUENCE [LARGE SCALE GENOMIC DNA]</scope>
    <source>
        <strain evidence="5 6">CBS 10342</strain>
    </source>
</reference>
<protein>
    <submittedName>
        <fullName evidence="5">Fmo1p</fullName>
    </submittedName>
</protein>
<proteinExistence type="inferred from homology"/>
<evidence type="ECO:0000256" key="2">
    <source>
        <dbReference type="ARBA" id="ARBA00022630"/>
    </source>
</evidence>
<dbReference type="InterPro" id="IPR020946">
    <property type="entry name" value="Flavin_mOase-like"/>
</dbReference>
<comment type="similarity">
    <text evidence="1">Belongs to the FMO family.</text>
</comment>
<evidence type="ECO:0000313" key="5">
    <source>
        <dbReference type="EMBL" id="ANB13810.1"/>
    </source>
</evidence>
<dbReference type="PRINTS" id="PR00419">
    <property type="entry name" value="ADXRDTASE"/>
</dbReference>
<keyword evidence="2" id="KW-0285">Flavoprotein</keyword>
<dbReference type="Pfam" id="PF00743">
    <property type="entry name" value="FMO-like"/>
    <property type="match status" value="1"/>
</dbReference>
<dbReference type="GO" id="GO:0050661">
    <property type="term" value="F:NADP binding"/>
    <property type="evidence" value="ECO:0007669"/>
    <property type="project" value="InterPro"/>
</dbReference>
<keyword evidence="4" id="KW-0560">Oxidoreductase</keyword>
<dbReference type="KEGG" id="slb:AWJ20_4757"/>
<evidence type="ECO:0000256" key="4">
    <source>
        <dbReference type="ARBA" id="ARBA00023002"/>
    </source>
</evidence>
<dbReference type="InterPro" id="IPR050346">
    <property type="entry name" value="FMO-like"/>
</dbReference>
<dbReference type="EMBL" id="CP014502">
    <property type="protein sequence ID" value="ANB13810.1"/>
    <property type="molecule type" value="Genomic_DNA"/>
</dbReference>
<dbReference type="SUPFAM" id="SSF51905">
    <property type="entry name" value="FAD/NAD(P)-binding domain"/>
    <property type="match status" value="2"/>
</dbReference>
<sequence>MNVKRIAIIGAGPAGAAGLDSFLSHGFTDIRVFERRPLPGGTWVGDTELGFASNTGNTVPPIDDEVGDVPVEIPPEAASATEESPYVRKATIKARRFDEPTLYSQLETNILPELMSFKRRSMPKNLLSNSVSKYENEDVFRSYKTIQEYVGEFFTGENEKYVSYNTSVEQAEQPDGPGTKWVLTLKRQNGQNNNEEWWTEEFDGVYAASGRYNVPRVSHINGLDEVAKAVPQGVIEHTKWFRGAESYKGKKVLIVGASVSTTDIIQLVKETAQLPLYLSVRHVAPAYRAGFEQPFVDGRGSITSVSLNESGKSIDVIFEDGSTVTNIEKLVLATGYNFSYPYLEKYTQKFGGIVRNNVLHNVFLTTWWSEDPTLVLPGVFTEGINFRCMETQAMATAALWSGFPGSGFPSKEICVQWEADRRKFKTPAQWHFWFPHFDNIIEAIAKVGGGYKALCEFAGITSSDLKTFVPVYEKGIAFKCLFFTKVANEYMLKHPKTLQQYNQTVALLKTKTVEPDPTAAEADHELFKRLFVNWSGGRGEPKIPSKIQTTELSEKTPVVTEVAVK</sequence>
<dbReference type="Proteomes" id="UP000189580">
    <property type="component" value="Chromosome d"/>
</dbReference>
<dbReference type="RefSeq" id="XP_018736287.1">
    <property type="nucleotide sequence ID" value="XM_018881849.1"/>
</dbReference>
<evidence type="ECO:0000256" key="1">
    <source>
        <dbReference type="ARBA" id="ARBA00009183"/>
    </source>
</evidence>
<dbReference type="InterPro" id="IPR036188">
    <property type="entry name" value="FAD/NAD-bd_sf"/>
</dbReference>
<organism evidence="5 6">
    <name type="scientific">Sugiyamaella lignohabitans</name>
    <dbReference type="NCBI Taxonomy" id="796027"/>
    <lineage>
        <taxon>Eukaryota</taxon>
        <taxon>Fungi</taxon>
        <taxon>Dikarya</taxon>
        <taxon>Ascomycota</taxon>
        <taxon>Saccharomycotina</taxon>
        <taxon>Dipodascomycetes</taxon>
        <taxon>Dipodascales</taxon>
        <taxon>Trichomonascaceae</taxon>
        <taxon>Sugiyamaella</taxon>
    </lineage>
</organism>
<dbReference type="GeneID" id="30036923"/>
<accession>A0A167E9M3</accession>
<evidence type="ECO:0000256" key="3">
    <source>
        <dbReference type="ARBA" id="ARBA00022827"/>
    </source>
</evidence>
<dbReference type="GO" id="GO:0050660">
    <property type="term" value="F:flavin adenine dinucleotide binding"/>
    <property type="evidence" value="ECO:0007669"/>
    <property type="project" value="InterPro"/>
</dbReference>
<keyword evidence="6" id="KW-1185">Reference proteome</keyword>
<gene>
    <name evidence="5" type="primary">FMO1</name>
    <name evidence="5" type="ORF">AWJ20_4757</name>
</gene>